<reference evidence="2 3" key="1">
    <citation type="journal article" date="2015" name="BMC Genomics">
        <title>Insights from the genome of Ophiocordyceps polyrhachis-furcata to pathogenicity and host specificity in insect fungi.</title>
        <authorList>
            <person name="Wichadakul D."/>
            <person name="Kobmoo N."/>
            <person name="Ingsriswang S."/>
            <person name="Tangphatsornruang S."/>
            <person name="Chantasingh D."/>
            <person name="Luangsa-ard J.J."/>
            <person name="Eurwilaichitr L."/>
        </authorList>
    </citation>
    <scope>NUCLEOTIDE SEQUENCE [LARGE SCALE GENOMIC DNA]</scope>
    <source>
        <strain evidence="2 3">BCC 54312</strain>
    </source>
</reference>
<evidence type="ECO:0000256" key="1">
    <source>
        <dbReference type="SAM" id="MobiDB-lite"/>
    </source>
</evidence>
<evidence type="ECO:0000313" key="3">
    <source>
        <dbReference type="Proteomes" id="UP000253664"/>
    </source>
</evidence>
<organism evidence="2 3">
    <name type="scientific">Ophiocordyceps polyrhachis-furcata BCC 54312</name>
    <dbReference type="NCBI Taxonomy" id="1330021"/>
    <lineage>
        <taxon>Eukaryota</taxon>
        <taxon>Fungi</taxon>
        <taxon>Dikarya</taxon>
        <taxon>Ascomycota</taxon>
        <taxon>Pezizomycotina</taxon>
        <taxon>Sordariomycetes</taxon>
        <taxon>Hypocreomycetidae</taxon>
        <taxon>Hypocreales</taxon>
        <taxon>Ophiocordycipitaceae</taxon>
        <taxon>Ophiocordyceps</taxon>
    </lineage>
</organism>
<feature type="compositionally biased region" description="Basic residues" evidence="1">
    <location>
        <begin position="106"/>
        <end position="134"/>
    </location>
</feature>
<dbReference type="Proteomes" id="UP000253664">
    <property type="component" value="Unassembled WGS sequence"/>
</dbReference>
<gene>
    <name evidence="2" type="ORF">L249_8331</name>
</gene>
<comment type="caution">
    <text evidence="2">The sequence shown here is derived from an EMBL/GenBank/DDBJ whole genome shotgun (WGS) entry which is preliminary data.</text>
</comment>
<protein>
    <submittedName>
        <fullName evidence="2">Uncharacterized protein</fullName>
    </submittedName>
</protein>
<sequence>MNLLRVCHGTDLGDSESPKYASPSLPPSPLLLNYSNRVLFSVKQKQNKLAVKISVCFANEEESSCHSSLHSRYSSYSSPGRTVELRQQGEGLLCHIVPEQEEGGGGKKRRNREKSRKRRKKRKRKKRRNRKKREGGRICYQQKTVKDSQRLYVNHLIRLYAAQAL</sequence>
<feature type="region of interest" description="Disordered" evidence="1">
    <location>
        <begin position="96"/>
        <end position="137"/>
    </location>
</feature>
<dbReference type="AlphaFoldDB" id="A0A367KZA4"/>
<evidence type="ECO:0000313" key="2">
    <source>
        <dbReference type="EMBL" id="RCI07509.1"/>
    </source>
</evidence>
<name>A0A367KZA4_9HYPO</name>
<keyword evidence="3" id="KW-1185">Reference proteome</keyword>
<proteinExistence type="predicted"/>
<dbReference type="EMBL" id="LKCN02000027">
    <property type="protein sequence ID" value="RCI07509.1"/>
    <property type="molecule type" value="Genomic_DNA"/>
</dbReference>
<accession>A0A367KZA4</accession>
<feature type="non-terminal residue" evidence="2">
    <location>
        <position position="165"/>
    </location>
</feature>